<name>Q7MQ51_VIBVY</name>
<evidence type="ECO:0000313" key="2">
    <source>
        <dbReference type="Proteomes" id="UP000002675"/>
    </source>
</evidence>
<dbReference type="KEGG" id="vvy:VV0157"/>
<dbReference type="EMBL" id="BA000037">
    <property type="protein sequence ID" value="BAC92921.1"/>
    <property type="molecule type" value="Genomic_DNA"/>
</dbReference>
<gene>
    <name evidence="1" type="ordered locus">VV0157</name>
</gene>
<dbReference type="HOGENOM" id="CLU_3159293_0_0_6"/>
<accession>Q7MQ51</accession>
<reference evidence="1 2" key="1">
    <citation type="journal article" date="2003" name="Genome Res.">
        <title>Comparative genome analysis of Vibrio vulnificus, a marine pathogen.</title>
        <authorList>
            <person name="Chen C.Y."/>
            <person name="Wu K.M."/>
            <person name="Chang Y.C."/>
            <person name="Chang C.H."/>
            <person name="Tsai H.C."/>
            <person name="Liao T.L."/>
            <person name="Liu Y.M."/>
            <person name="Chen H.J."/>
            <person name="Shen A.B."/>
            <person name="Li J.C."/>
            <person name="Su T.L."/>
            <person name="Shao C.P."/>
            <person name="Lee C.T."/>
            <person name="Hor L.I."/>
            <person name="Tsai S.F."/>
        </authorList>
    </citation>
    <scope>NUCLEOTIDE SEQUENCE [LARGE SCALE GENOMIC DNA]</scope>
    <source>
        <strain evidence="1 2">YJ016</strain>
    </source>
</reference>
<organism evidence="1 2">
    <name type="scientific">Vibrio vulnificus (strain YJ016)</name>
    <dbReference type="NCBI Taxonomy" id="196600"/>
    <lineage>
        <taxon>Bacteria</taxon>
        <taxon>Pseudomonadati</taxon>
        <taxon>Pseudomonadota</taxon>
        <taxon>Gammaproteobacteria</taxon>
        <taxon>Vibrionales</taxon>
        <taxon>Vibrionaceae</taxon>
        <taxon>Vibrio</taxon>
    </lineage>
</organism>
<proteinExistence type="predicted"/>
<sequence length="48" mass="5374">MKLLSNGHELVKRKIDAGFGMLKTLTISALLLKPFDISFFLPMTSTFT</sequence>
<protein>
    <submittedName>
        <fullName evidence="1">Uncharacterized protein</fullName>
    </submittedName>
</protein>
<evidence type="ECO:0000313" key="1">
    <source>
        <dbReference type="EMBL" id="BAC92921.1"/>
    </source>
</evidence>
<dbReference type="Proteomes" id="UP000002675">
    <property type="component" value="Chromosome I"/>
</dbReference>
<dbReference type="AlphaFoldDB" id="Q7MQ51"/>